<gene>
    <name evidence="1" type="ORF">DSM106044_05707</name>
</gene>
<protein>
    <recommendedName>
        <fullName evidence="3">ABC transporter substrate-binding protein</fullName>
    </recommendedName>
</protein>
<name>A0A4U8PZ59_9FIRM</name>
<proteinExistence type="predicted"/>
<dbReference type="EMBL" id="QGQD01000120">
    <property type="protein sequence ID" value="TLC97506.1"/>
    <property type="molecule type" value="Genomic_DNA"/>
</dbReference>
<dbReference type="STRING" id="180332.GCA_000797495_03219"/>
<evidence type="ECO:0000313" key="1">
    <source>
        <dbReference type="EMBL" id="TLC97506.1"/>
    </source>
</evidence>
<organism evidence="1 2">
    <name type="scientific">Robinsoniella peoriensis</name>
    <dbReference type="NCBI Taxonomy" id="180332"/>
    <lineage>
        <taxon>Bacteria</taxon>
        <taxon>Bacillati</taxon>
        <taxon>Bacillota</taxon>
        <taxon>Clostridia</taxon>
        <taxon>Lachnospirales</taxon>
        <taxon>Lachnospiraceae</taxon>
        <taxon>Robinsoniella</taxon>
    </lineage>
</organism>
<evidence type="ECO:0008006" key="3">
    <source>
        <dbReference type="Google" id="ProtNLM"/>
    </source>
</evidence>
<reference evidence="1 2" key="1">
    <citation type="journal article" date="2019" name="Anaerobe">
        <title>Detection of Robinsoniella peoriensis in multiple bone samples of a trauma patient.</title>
        <authorList>
            <person name="Schrottner P."/>
            <person name="Hartwich K."/>
            <person name="Bunk B."/>
            <person name="Schober I."/>
            <person name="Helbig S."/>
            <person name="Rudolph W.W."/>
            <person name="Gunzer F."/>
        </authorList>
    </citation>
    <scope>NUCLEOTIDE SEQUENCE [LARGE SCALE GENOMIC DNA]</scope>
    <source>
        <strain evidence="1 2">DSM 106044</strain>
    </source>
</reference>
<keyword evidence="2" id="KW-1185">Reference proteome</keyword>
<sequence>MKETIYTIPLMDAFNANDECPFCFIERNLEQHAISFILGSAYMEDDVRMETDKIGFCRHHYKMMFDYGNRLGSALILSTHFHKLNEELQAQIKSFAPSKSSMLKRIKKTTIEPEIRKTNIGAWITEKENDCYVCNHFNDNYNRYLDTFFEMLKNNPEFVEIVKNSKGFCLHHFADVIETAEDKLNDKQKNLYYPMLFKLMEDSMKRLEEEVTWFTAKYDYLNKDKDWGNSRDSVQRCMQKLGGGYPADPVFQSDK</sequence>
<accession>A0A4U8PZ59</accession>
<dbReference type="Proteomes" id="UP000306509">
    <property type="component" value="Unassembled WGS sequence"/>
</dbReference>
<dbReference type="InterPro" id="IPR045706">
    <property type="entry name" value="DUF6062"/>
</dbReference>
<dbReference type="RefSeq" id="WP_047834506.1">
    <property type="nucleotide sequence ID" value="NZ_QGQD01000120.1"/>
</dbReference>
<dbReference type="AlphaFoldDB" id="A0A4U8PZ59"/>
<dbReference type="Pfam" id="PF19538">
    <property type="entry name" value="DUF6062"/>
    <property type="match status" value="1"/>
</dbReference>
<comment type="caution">
    <text evidence="1">The sequence shown here is derived from an EMBL/GenBank/DDBJ whole genome shotgun (WGS) entry which is preliminary data.</text>
</comment>
<evidence type="ECO:0000313" key="2">
    <source>
        <dbReference type="Proteomes" id="UP000306509"/>
    </source>
</evidence>